<evidence type="ECO:0000313" key="4">
    <source>
        <dbReference type="EMBL" id="KAL1517119.1"/>
    </source>
</evidence>
<organism evidence="4 5">
    <name type="scientific">Hypothenemus hampei</name>
    <name type="common">Coffee berry borer</name>
    <dbReference type="NCBI Taxonomy" id="57062"/>
    <lineage>
        <taxon>Eukaryota</taxon>
        <taxon>Metazoa</taxon>
        <taxon>Ecdysozoa</taxon>
        <taxon>Arthropoda</taxon>
        <taxon>Hexapoda</taxon>
        <taxon>Insecta</taxon>
        <taxon>Pterygota</taxon>
        <taxon>Neoptera</taxon>
        <taxon>Endopterygota</taxon>
        <taxon>Coleoptera</taxon>
        <taxon>Polyphaga</taxon>
        <taxon>Cucujiformia</taxon>
        <taxon>Curculionidae</taxon>
        <taxon>Scolytinae</taxon>
        <taxon>Hypothenemus</taxon>
    </lineage>
</organism>
<name>A0ABD1FFJ8_HYPHA</name>
<evidence type="ECO:0000313" key="5">
    <source>
        <dbReference type="Proteomes" id="UP001566132"/>
    </source>
</evidence>
<dbReference type="CDD" id="cd04366">
    <property type="entry name" value="IlGF_insulin_bombyxin_like"/>
    <property type="match status" value="1"/>
</dbReference>
<feature type="signal peptide" evidence="3">
    <location>
        <begin position="1"/>
        <end position="23"/>
    </location>
</feature>
<gene>
    <name evidence="4" type="ORF">ABEB36_000928</name>
</gene>
<evidence type="ECO:0000256" key="1">
    <source>
        <dbReference type="ARBA" id="ARBA00022685"/>
    </source>
</evidence>
<dbReference type="GO" id="GO:0005576">
    <property type="term" value="C:extracellular region"/>
    <property type="evidence" value="ECO:0007669"/>
    <property type="project" value="UniProtKB-ARBA"/>
</dbReference>
<evidence type="ECO:0000256" key="3">
    <source>
        <dbReference type="SAM" id="SignalP"/>
    </source>
</evidence>
<keyword evidence="5" id="KW-1185">Reference proteome</keyword>
<sequence length="183" mass="21267">MSTNFPVVFYLLVLVLLFSNCDSKRISRPHFNQPANYCGPRLTQQLHDFCEIFYGPSDITQNQRRHAVAEECCESPCSILYIILTYCKTPKKDVIRRTFGDEEVRLYESLSGSKSQILNPITESVIRKKKHIPKRKKKRCPCRKNANVPKHKPENLKVKLVPQYLLGFADYHENDPIIITENL</sequence>
<evidence type="ECO:0008006" key="6">
    <source>
        <dbReference type="Google" id="ProtNLM"/>
    </source>
</evidence>
<proteinExistence type="predicted"/>
<dbReference type="SUPFAM" id="SSF56994">
    <property type="entry name" value="Insulin-like"/>
    <property type="match status" value="1"/>
</dbReference>
<reference evidence="4 5" key="1">
    <citation type="submission" date="2024-05" db="EMBL/GenBank/DDBJ databases">
        <title>Genetic variation in Jamaican populations of the coffee berry borer (Hypothenemus hampei).</title>
        <authorList>
            <person name="Errbii M."/>
            <person name="Myrie A."/>
        </authorList>
    </citation>
    <scope>NUCLEOTIDE SEQUENCE [LARGE SCALE GENOMIC DNA]</scope>
    <source>
        <strain evidence="4">JA-Hopewell-2020-01-JO</strain>
        <tissue evidence="4">Whole body</tissue>
    </source>
</reference>
<protein>
    <recommendedName>
        <fullName evidence="6">Insulin-like domain-containing protein</fullName>
    </recommendedName>
</protein>
<keyword evidence="1" id="KW-0165">Cleavage on pair of basic residues</keyword>
<dbReference type="AlphaFoldDB" id="A0ABD1FFJ8"/>
<keyword evidence="2 3" id="KW-0732">Signal</keyword>
<evidence type="ECO:0000256" key="2">
    <source>
        <dbReference type="ARBA" id="ARBA00022729"/>
    </source>
</evidence>
<dbReference type="Proteomes" id="UP001566132">
    <property type="component" value="Unassembled WGS sequence"/>
</dbReference>
<feature type="chain" id="PRO_5044846842" description="Insulin-like domain-containing protein" evidence="3">
    <location>
        <begin position="24"/>
        <end position="183"/>
    </location>
</feature>
<dbReference type="InterPro" id="IPR036438">
    <property type="entry name" value="Insulin-like_sf"/>
</dbReference>
<comment type="caution">
    <text evidence="4">The sequence shown here is derived from an EMBL/GenBank/DDBJ whole genome shotgun (WGS) entry which is preliminary data.</text>
</comment>
<accession>A0ABD1FFJ8</accession>
<dbReference type="Gene3D" id="1.10.100.10">
    <property type="entry name" value="Insulin-like"/>
    <property type="match status" value="1"/>
</dbReference>
<dbReference type="EMBL" id="JBDJPC010000001">
    <property type="protein sequence ID" value="KAL1517119.1"/>
    <property type="molecule type" value="Genomic_DNA"/>
</dbReference>